<feature type="region of interest" description="Disordered" evidence="7">
    <location>
        <begin position="35"/>
        <end position="74"/>
    </location>
</feature>
<feature type="domain" description="L,D-TPase catalytic" evidence="9">
    <location>
        <begin position="88"/>
        <end position="196"/>
    </location>
</feature>
<dbReference type="GO" id="GO:0071972">
    <property type="term" value="F:peptidoglycan L,D-transpeptidase activity"/>
    <property type="evidence" value="ECO:0007669"/>
    <property type="project" value="TreeGrafter"/>
</dbReference>
<sequence length="197" mass="20308">MRIRRTLVGLSTLVTAVVLTACSATSGTGEVRLAADTPSAPQATSAPSTSTPSTSTPSTSAPAKETKAAPAKTAKPAMAAGVPCTITAKACVSLSGKQAWLLDEGKIVYGPVKMLPGKKDEPTPVGSFHVQYKEKMHLSTEFNGAPMPNSVFFAPGGIAFHEGSLGRYSAGCVHLSSAASLKFFNTLEKGDVVQVVR</sequence>
<evidence type="ECO:0000259" key="9">
    <source>
        <dbReference type="PROSITE" id="PS52029"/>
    </source>
</evidence>
<evidence type="ECO:0000256" key="1">
    <source>
        <dbReference type="ARBA" id="ARBA00004752"/>
    </source>
</evidence>
<dbReference type="RefSeq" id="WP_020642132.1">
    <property type="nucleotide sequence ID" value="NZ_QHHU01000025.1"/>
</dbReference>
<evidence type="ECO:0000256" key="6">
    <source>
        <dbReference type="PROSITE-ProRule" id="PRU01373"/>
    </source>
</evidence>
<evidence type="ECO:0000256" key="5">
    <source>
        <dbReference type="ARBA" id="ARBA00023316"/>
    </source>
</evidence>
<dbReference type="InterPro" id="IPR038063">
    <property type="entry name" value="Transpep_catalytic_dom"/>
</dbReference>
<organism evidence="10 11">
    <name type="scientific">Amycolatopsis balhimycina DSM 5908</name>
    <dbReference type="NCBI Taxonomy" id="1081091"/>
    <lineage>
        <taxon>Bacteria</taxon>
        <taxon>Bacillati</taxon>
        <taxon>Actinomycetota</taxon>
        <taxon>Actinomycetes</taxon>
        <taxon>Pseudonocardiales</taxon>
        <taxon>Pseudonocardiaceae</taxon>
        <taxon>Amycolatopsis</taxon>
    </lineage>
</organism>
<feature type="active site" description="Proton donor/acceptor" evidence="6">
    <location>
        <position position="161"/>
    </location>
</feature>
<keyword evidence="2" id="KW-0808">Transferase</keyword>
<dbReference type="CDD" id="cd16913">
    <property type="entry name" value="YkuD_like"/>
    <property type="match status" value="1"/>
</dbReference>
<dbReference type="UniPathway" id="UPA00219"/>
<feature type="active site" description="Nucleophile" evidence="6">
    <location>
        <position position="172"/>
    </location>
</feature>
<evidence type="ECO:0000256" key="7">
    <source>
        <dbReference type="SAM" id="MobiDB-lite"/>
    </source>
</evidence>
<dbReference type="EMBL" id="QHHU01000025">
    <property type="protein sequence ID" value="RSM43423.1"/>
    <property type="molecule type" value="Genomic_DNA"/>
</dbReference>
<dbReference type="Proteomes" id="UP000286716">
    <property type="component" value="Unassembled WGS sequence"/>
</dbReference>
<keyword evidence="3 6" id="KW-0133">Cell shape</keyword>
<gene>
    <name evidence="10" type="ORF">DMA12_19435</name>
</gene>
<keyword evidence="4 6" id="KW-0573">Peptidoglycan synthesis</keyword>
<evidence type="ECO:0000313" key="11">
    <source>
        <dbReference type="Proteomes" id="UP000286716"/>
    </source>
</evidence>
<dbReference type="PANTHER" id="PTHR30582">
    <property type="entry name" value="L,D-TRANSPEPTIDASE"/>
    <property type="match status" value="1"/>
</dbReference>
<dbReference type="OrthoDB" id="8887048at2"/>
<keyword evidence="11" id="KW-1185">Reference proteome</keyword>
<comment type="pathway">
    <text evidence="1 6">Cell wall biogenesis; peptidoglycan biosynthesis.</text>
</comment>
<evidence type="ECO:0000313" key="10">
    <source>
        <dbReference type="EMBL" id="RSM43423.1"/>
    </source>
</evidence>
<dbReference type="PANTHER" id="PTHR30582:SF33">
    <property type="entry name" value="EXPORTED PROTEIN"/>
    <property type="match status" value="1"/>
</dbReference>
<dbReference type="PROSITE" id="PS52029">
    <property type="entry name" value="LD_TPASE"/>
    <property type="match status" value="1"/>
</dbReference>
<evidence type="ECO:0000256" key="2">
    <source>
        <dbReference type="ARBA" id="ARBA00022679"/>
    </source>
</evidence>
<name>A0A428WK31_AMYBA</name>
<feature type="chain" id="PRO_5039255249" evidence="8">
    <location>
        <begin position="27"/>
        <end position="197"/>
    </location>
</feature>
<keyword evidence="5 6" id="KW-0961">Cell wall biogenesis/degradation</keyword>
<comment type="caution">
    <text evidence="10">The sequence shown here is derived from an EMBL/GenBank/DDBJ whole genome shotgun (WGS) entry which is preliminary data.</text>
</comment>
<dbReference type="InterPro" id="IPR005490">
    <property type="entry name" value="LD_TPept_cat_dom"/>
</dbReference>
<evidence type="ECO:0000256" key="8">
    <source>
        <dbReference type="SAM" id="SignalP"/>
    </source>
</evidence>
<dbReference type="GO" id="GO:0018104">
    <property type="term" value="P:peptidoglycan-protein cross-linking"/>
    <property type="evidence" value="ECO:0007669"/>
    <property type="project" value="TreeGrafter"/>
</dbReference>
<dbReference type="GO" id="GO:0005576">
    <property type="term" value="C:extracellular region"/>
    <property type="evidence" value="ECO:0007669"/>
    <property type="project" value="TreeGrafter"/>
</dbReference>
<dbReference type="Gene3D" id="2.40.440.10">
    <property type="entry name" value="L,D-transpeptidase catalytic domain-like"/>
    <property type="match status" value="1"/>
</dbReference>
<evidence type="ECO:0000256" key="4">
    <source>
        <dbReference type="ARBA" id="ARBA00022984"/>
    </source>
</evidence>
<dbReference type="InterPro" id="IPR050979">
    <property type="entry name" value="LD-transpeptidase"/>
</dbReference>
<accession>A0A428WK31</accession>
<reference evidence="10 11" key="1">
    <citation type="submission" date="2018-05" db="EMBL/GenBank/DDBJ databases">
        <title>Evolution of GPA BGCs.</title>
        <authorList>
            <person name="Waglechner N."/>
            <person name="Wright G.D."/>
        </authorList>
    </citation>
    <scope>NUCLEOTIDE SEQUENCE [LARGE SCALE GENOMIC DNA]</scope>
    <source>
        <strain evidence="10 11">DSM 5908</strain>
    </source>
</reference>
<keyword evidence="8" id="KW-0732">Signal</keyword>
<dbReference type="PROSITE" id="PS51257">
    <property type="entry name" value="PROKAR_LIPOPROTEIN"/>
    <property type="match status" value="1"/>
</dbReference>
<evidence type="ECO:0000256" key="3">
    <source>
        <dbReference type="ARBA" id="ARBA00022960"/>
    </source>
</evidence>
<dbReference type="Pfam" id="PF03734">
    <property type="entry name" value="YkuD"/>
    <property type="match status" value="1"/>
</dbReference>
<dbReference type="GO" id="GO:0008360">
    <property type="term" value="P:regulation of cell shape"/>
    <property type="evidence" value="ECO:0007669"/>
    <property type="project" value="UniProtKB-UniRule"/>
</dbReference>
<proteinExistence type="predicted"/>
<dbReference type="GO" id="GO:0071555">
    <property type="term" value="P:cell wall organization"/>
    <property type="evidence" value="ECO:0007669"/>
    <property type="project" value="UniProtKB-UniRule"/>
</dbReference>
<dbReference type="AlphaFoldDB" id="A0A428WK31"/>
<feature type="signal peptide" evidence="8">
    <location>
        <begin position="1"/>
        <end position="26"/>
    </location>
</feature>
<protein>
    <submittedName>
        <fullName evidence="10">Murein L,D-transpeptidase</fullName>
    </submittedName>
</protein>
<dbReference type="SUPFAM" id="SSF141523">
    <property type="entry name" value="L,D-transpeptidase catalytic domain-like"/>
    <property type="match status" value="1"/>
</dbReference>
<dbReference type="GO" id="GO:0016740">
    <property type="term" value="F:transferase activity"/>
    <property type="evidence" value="ECO:0007669"/>
    <property type="project" value="UniProtKB-KW"/>
</dbReference>